<reference evidence="1" key="1">
    <citation type="journal article" date="2018" name="Nat. Plants">
        <title>Whole-genome landscape of Medicago truncatula symbiotic genes.</title>
        <authorList>
            <person name="Pecrix Y."/>
            <person name="Gamas P."/>
            <person name="Carrere S."/>
        </authorList>
    </citation>
    <scope>NUCLEOTIDE SEQUENCE</scope>
    <source>
        <tissue evidence="1">Leaves</tissue>
    </source>
</reference>
<dbReference type="EMBL" id="PSQE01000001">
    <property type="protein sequence ID" value="RHN81160.1"/>
    <property type="molecule type" value="Genomic_DNA"/>
</dbReference>
<gene>
    <name evidence="1" type="ORF">MtrunA17_Chr1g0196041</name>
</gene>
<protein>
    <submittedName>
        <fullName evidence="1">Uncharacterized protein</fullName>
    </submittedName>
</protein>
<dbReference type="Proteomes" id="UP000265566">
    <property type="component" value="Chromosome 1"/>
</dbReference>
<comment type="caution">
    <text evidence="1">The sequence shown here is derived from an EMBL/GenBank/DDBJ whole genome shotgun (WGS) entry which is preliminary data.</text>
</comment>
<name>A0A396JS74_MEDTR</name>
<dbReference type="AlphaFoldDB" id="A0A396JS74"/>
<proteinExistence type="predicted"/>
<organism evidence="1">
    <name type="scientific">Medicago truncatula</name>
    <name type="common">Barrel medic</name>
    <name type="synonym">Medicago tribuloides</name>
    <dbReference type="NCBI Taxonomy" id="3880"/>
    <lineage>
        <taxon>Eukaryota</taxon>
        <taxon>Viridiplantae</taxon>
        <taxon>Streptophyta</taxon>
        <taxon>Embryophyta</taxon>
        <taxon>Tracheophyta</taxon>
        <taxon>Spermatophyta</taxon>
        <taxon>Magnoliopsida</taxon>
        <taxon>eudicotyledons</taxon>
        <taxon>Gunneridae</taxon>
        <taxon>Pentapetalae</taxon>
        <taxon>rosids</taxon>
        <taxon>fabids</taxon>
        <taxon>Fabales</taxon>
        <taxon>Fabaceae</taxon>
        <taxon>Papilionoideae</taxon>
        <taxon>50 kb inversion clade</taxon>
        <taxon>NPAAA clade</taxon>
        <taxon>Hologalegina</taxon>
        <taxon>IRL clade</taxon>
        <taxon>Trifolieae</taxon>
        <taxon>Medicago</taxon>
    </lineage>
</organism>
<sequence length="50" mass="5491">MFNSIHINGEVVKTINQLNVANHPPQFLCLLDVEEVGDEGMSKKPIISNG</sequence>
<dbReference type="Gramene" id="rna5164">
    <property type="protein sequence ID" value="RHN81160.1"/>
    <property type="gene ID" value="gene5164"/>
</dbReference>
<accession>A0A396JS74</accession>
<evidence type="ECO:0000313" key="1">
    <source>
        <dbReference type="EMBL" id="RHN81160.1"/>
    </source>
</evidence>